<dbReference type="Proteomes" id="UP000003811">
    <property type="component" value="Chromosome"/>
</dbReference>
<evidence type="ECO:0000313" key="1">
    <source>
        <dbReference type="EMBL" id="QHE96879.1"/>
    </source>
</evidence>
<dbReference type="RefSeq" id="WP_007249774.1">
    <property type="nucleotide sequence ID" value="NZ_CP047260.1"/>
</dbReference>
<evidence type="ECO:0000313" key="2">
    <source>
        <dbReference type="Proteomes" id="UP000003811"/>
    </source>
</evidence>
<organism evidence="1 2">
    <name type="scientific">Pseudomonas syringae pv. maculicola str. ES4326</name>
    <dbReference type="NCBI Taxonomy" id="629265"/>
    <lineage>
        <taxon>Bacteria</taxon>
        <taxon>Pseudomonadati</taxon>
        <taxon>Pseudomonadota</taxon>
        <taxon>Gammaproteobacteria</taxon>
        <taxon>Pseudomonadales</taxon>
        <taxon>Pseudomonadaceae</taxon>
        <taxon>Pseudomonas</taxon>
    </lineage>
</organism>
<sequence length="175" mass="19340">MLGDNSSGEVWGVEIDAEGYFIVDAIEGALPYWWPVAPPNGMYRARLINGAWVETGSPPPLTLGEAQAQLETLARLADFQLAAMQRRVSNLEWLINEQDPEDPDYIEPNAEELADLAVRKAQMKSWNAYTTKLSRVKDQGTWPGSPAWPAPPAIYLDDPSLLSVIMQPEQSSDGI</sequence>
<accession>A0A8T8C032</accession>
<reference evidence="1 2" key="1">
    <citation type="journal article" date="2011" name="PLoS Pathog.">
        <title>Dynamic evolution of pathogenicity revealed by sequencing and comparative genomics of 19 Pseudomonas syringae isolates.</title>
        <authorList>
            <person name="Baltrus D.A."/>
            <person name="Nishimura M.T."/>
            <person name="Romanchuk A."/>
            <person name="Chang J.H."/>
            <person name="Mukhtar M.S."/>
            <person name="Cherkis K."/>
            <person name="Roach J."/>
            <person name="Grant S.R."/>
            <person name="Jones C.D."/>
            <person name="Dangl J.L."/>
        </authorList>
    </citation>
    <scope>NUCLEOTIDE SEQUENCE [LARGE SCALE GENOMIC DNA]</scope>
    <source>
        <strain evidence="1 2">ES4326</strain>
    </source>
</reference>
<protein>
    <recommendedName>
        <fullName evidence="3">Tail fiber assembly protein</fullName>
    </recommendedName>
</protein>
<gene>
    <name evidence="1" type="ORF">PMA4326_009735</name>
</gene>
<name>A0A8T8C032_PSEYM</name>
<dbReference type="EMBL" id="CP047260">
    <property type="protein sequence ID" value="QHE96879.1"/>
    <property type="molecule type" value="Genomic_DNA"/>
</dbReference>
<dbReference type="AlphaFoldDB" id="A0A8T8C032"/>
<proteinExistence type="predicted"/>
<evidence type="ECO:0008006" key="3">
    <source>
        <dbReference type="Google" id="ProtNLM"/>
    </source>
</evidence>